<proteinExistence type="predicted"/>
<sequence>MTKMLIQKLQASSSSSSEALSSLTNISYIPSYSISCQFTHLPSSSSSSIAPPRIHHHLIKPQTKLTDTTNLAAEIRSGNQELTNKQYYKGIQSN</sequence>
<organism evidence="1">
    <name type="scientific">Brassica napus</name>
    <name type="common">Rape</name>
    <dbReference type="NCBI Taxonomy" id="3708"/>
    <lineage>
        <taxon>Eukaryota</taxon>
        <taxon>Viridiplantae</taxon>
        <taxon>Streptophyta</taxon>
        <taxon>Embryophyta</taxon>
        <taxon>Tracheophyta</taxon>
        <taxon>Spermatophyta</taxon>
        <taxon>Magnoliopsida</taxon>
        <taxon>eudicotyledons</taxon>
        <taxon>Gunneridae</taxon>
        <taxon>Pentapetalae</taxon>
        <taxon>rosids</taxon>
        <taxon>malvids</taxon>
        <taxon>Brassicales</taxon>
        <taxon>Brassicaceae</taxon>
        <taxon>Brassiceae</taxon>
        <taxon>Brassica</taxon>
    </lineage>
</organism>
<dbReference type="EMBL" id="HG994355">
    <property type="protein sequence ID" value="CAF2146615.1"/>
    <property type="molecule type" value="Genomic_DNA"/>
</dbReference>
<gene>
    <name evidence="1" type="ORF">DARMORV10_A01P02250.1</name>
</gene>
<protein>
    <submittedName>
        <fullName evidence="1">(rape) hypothetical protein</fullName>
    </submittedName>
</protein>
<dbReference type="Proteomes" id="UP001295469">
    <property type="component" value="Chromosome A01"/>
</dbReference>
<accession>A0A816XIG8</accession>
<name>A0A816XIG8_BRANA</name>
<reference evidence="1" key="1">
    <citation type="submission" date="2021-01" db="EMBL/GenBank/DDBJ databases">
        <authorList>
            <consortium name="Genoscope - CEA"/>
            <person name="William W."/>
        </authorList>
    </citation>
    <scope>NUCLEOTIDE SEQUENCE</scope>
</reference>
<dbReference type="AlphaFoldDB" id="A0A816XIG8"/>
<evidence type="ECO:0000313" key="1">
    <source>
        <dbReference type="EMBL" id="CAF2146615.1"/>
    </source>
</evidence>